<keyword evidence="5 7" id="KW-1133">Transmembrane helix</keyword>
<sequence>MTRGPGRALPVVAGAAALLVLWQVVVAVGGIAPRLLPSPARVAQQAWAHREVLAAHAGATLTVTLVGFSVSVAVAGVLAVTLDRLPRLRAGVVPLLVASQTVPVLVVAPLLVLWFGFGLAPKVLVVTLVTFFPVALGLVEGFAAAGPGASALLATMGASRWQEFAYVRLPAAMPRFFTALRIGVTYAVVGAVVAEYAGAVHGLGTYMTMQRAAFRTDLVLAAVGVCAALTLTLYALTCLAERVVVPWARPRQVRHG</sequence>
<feature type="transmembrane region" description="Helical" evidence="7">
    <location>
        <begin position="123"/>
        <end position="155"/>
    </location>
</feature>
<gene>
    <name evidence="9" type="ORF">Cph01nite_19610</name>
</gene>
<comment type="similarity">
    <text evidence="7">Belongs to the binding-protein-dependent transport system permease family.</text>
</comment>
<dbReference type="RefSeq" id="WP_203673736.1">
    <property type="nucleotide sequence ID" value="NZ_BONP01000010.1"/>
</dbReference>
<dbReference type="InterPro" id="IPR000515">
    <property type="entry name" value="MetI-like"/>
</dbReference>
<evidence type="ECO:0000313" key="9">
    <source>
        <dbReference type="EMBL" id="GIG40199.1"/>
    </source>
</evidence>
<dbReference type="PANTHER" id="PTHR30151">
    <property type="entry name" value="ALKANE SULFONATE ABC TRANSPORTER-RELATED, MEMBRANE SUBUNIT"/>
    <property type="match status" value="1"/>
</dbReference>
<dbReference type="InterPro" id="IPR035906">
    <property type="entry name" value="MetI-like_sf"/>
</dbReference>
<dbReference type="Pfam" id="PF00528">
    <property type="entry name" value="BPD_transp_1"/>
    <property type="match status" value="1"/>
</dbReference>
<keyword evidence="4 7" id="KW-0812">Transmembrane</keyword>
<proteinExistence type="inferred from homology"/>
<evidence type="ECO:0000256" key="5">
    <source>
        <dbReference type="ARBA" id="ARBA00022989"/>
    </source>
</evidence>
<evidence type="ECO:0000256" key="4">
    <source>
        <dbReference type="ARBA" id="ARBA00022692"/>
    </source>
</evidence>
<dbReference type="Gene3D" id="1.10.3720.10">
    <property type="entry name" value="MetI-like"/>
    <property type="match status" value="1"/>
</dbReference>
<feature type="transmembrane region" description="Helical" evidence="7">
    <location>
        <begin position="92"/>
        <end position="117"/>
    </location>
</feature>
<dbReference type="CDD" id="cd06261">
    <property type="entry name" value="TM_PBP2"/>
    <property type="match status" value="1"/>
</dbReference>
<feature type="domain" description="ABC transmembrane type-1" evidence="8">
    <location>
        <begin position="57"/>
        <end position="237"/>
    </location>
</feature>
<evidence type="ECO:0000256" key="1">
    <source>
        <dbReference type="ARBA" id="ARBA00004651"/>
    </source>
</evidence>
<evidence type="ECO:0000256" key="3">
    <source>
        <dbReference type="ARBA" id="ARBA00022475"/>
    </source>
</evidence>
<evidence type="ECO:0000313" key="10">
    <source>
        <dbReference type="Proteomes" id="UP000614741"/>
    </source>
</evidence>
<feature type="transmembrane region" description="Helical" evidence="7">
    <location>
        <begin position="176"/>
        <end position="198"/>
    </location>
</feature>
<keyword evidence="6 7" id="KW-0472">Membrane</keyword>
<keyword evidence="10" id="KW-1185">Reference proteome</keyword>
<evidence type="ECO:0000256" key="7">
    <source>
        <dbReference type="RuleBase" id="RU363032"/>
    </source>
</evidence>
<comment type="subcellular location">
    <subcellularLocation>
        <location evidence="1 7">Cell membrane</location>
        <topology evidence="1 7">Multi-pass membrane protein</topology>
    </subcellularLocation>
</comment>
<evidence type="ECO:0000256" key="6">
    <source>
        <dbReference type="ARBA" id="ARBA00023136"/>
    </source>
</evidence>
<dbReference type="EMBL" id="BONP01000010">
    <property type="protein sequence ID" value="GIG40199.1"/>
    <property type="molecule type" value="Genomic_DNA"/>
</dbReference>
<dbReference type="PROSITE" id="PS50928">
    <property type="entry name" value="ABC_TM1"/>
    <property type="match status" value="1"/>
</dbReference>
<name>A0ABQ4DLH6_9CELL</name>
<comment type="caution">
    <text evidence="9">The sequence shown here is derived from an EMBL/GenBank/DDBJ whole genome shotgun (WGS) entry which is preliminary data.</text>
</comment>
<organism evidence="9 10">
    <name type="scientific">Cellulomonas phragmiteti</name>
    <dbReference type="NCBI Taxonomy" id="478780"/>
    <lineage>
        <taxon>Bacteria</taxon>
        <taxon>Bacillati</taxon>
        <taxon>Actinomycetota</taxon>
        <taxon>Actinomycetes</taxon>
        <taxon>Micrococcales</taxon>
        <taxon>Cellulomonadaceae</taxon>
        <taxon>Cellulomonas</taxon>
    </lineage>
</organism>
<dbReference type="SUPFAM" id="SSF161098">
    <property type="entry name" value="MetI-like"/>
    <property type="match status" value="1"/>
</dbReference>
<protein>
    <submittedName>
        <fullName evidence="9">ABC transporter permease</fullName>
    </submittedName>
</protein>
<evidence type="ECO:0000259" key="8">
    <source>
        <dbReference type="PROSITE" id="PS50928"/>
    </source>
</evidence>
<evidence type="ECO:0000256" key="2">
    <source>
        <dbReference type="ARBA" id="ARBA00022448"/>
    </source>
</evidence>
<dbReference type="Proteomes" id="UP000614741">
    <property type="component" value="Unassembled WGS sequence"/>
</dbReference>
<keyword evidence="3" id="KW-1003">Cell membrane</keyword>
<feature type="transmembrane region" description="Helical" evidence="7">
    <location>
        <begin position="218"/>
        <end position="240"/>
    </location>
</feature>
<feature type="transmembrane region" description="Helical" evidence="7">
    <location>
        <begin position="53"/>
        <end position="80"/>
    </location>
</feature>
<keyword evidence="2 7" id="KW-0813">Transport</keyword>
<dbReference type="PANTHER" id="PTHR30151:SF20">
    <property type="entry name" value="ABC TRANSPORTER PERMEASE PROTEIN HI_0355-RELATED"/>
    <property type="match status" value="1"/>
</dbReference>
<reference evidence="9 10" key="1">
    <citation type="submission" date="2021-01" db="EMBL/GenBank/DDBJ databases">
        <title>Whole genome shotgun sequence of Cellulomonas phragmiteti NBRC 110785.</title>
        <authorList>
            <person name="Komaki H."/>
            <person name="Tamura T."/>
        </authorList>
    </citation>
    <scope>NUCLEOTIDE SEQUENCE [LARGE SCALE GENOMIC DNA]</scope>
    <source>
        <strain evidence="9 10">NBRC 110785</strain>
    </source>
</reference>
<accession>A0ABQ4DLH6</accession>